<protein>
    <recommendedName>
        <fullName evidence="2">N-acetylmuramoyl-L-alanine amidase</fullName>
        <ecNumber evidence="2">3.5.1.28</ecNumber>
    </recommendedName>
</protein>
<dbReference type="Gene3D" id="3.40.80.10">
    <property type="entry name" value="Peptidoglycan recognition protein-like"/>
    <property type="match status" value="1"/>
</dbReference>
<dbReference type="EC" id="3.5.1.28" evidence="2"/>
<dbReference type="Pfam" id="PF01510">
    <property type="entry name" value="Amidase_2"/>
    <property type="match status" value="1"/>
</dbReference>
<comment type="catalytic activity">
    <reaction evidence="1">
        <text>Hydrolyzes the link between N-acetylmuramoyl residues and L-amino acid residues in certain cell-wall glycopeptides.</text>
        <dbReference type="EC" id="3.5.1.28"/>
    </reaction>
</comment>
<dbReference type="SUPFAM" id="SSF55846">
    <property type="entry name" value="N-acetylmuramoyl-L-alanine amidase-like"/>
    <property type="match status" value="1"/>
</dbReference>
<dbReference type="GO" id="GO:0008745">
    <property type="term" value="F:N-acetylmuramoyl-L-alanine amidase activity"/>
    <property type="evidence" value="ECO:0007669"/>
    <property type="project" value="UniProtKB-EC"/>
</dbReference>
<dbReference type="GO" id="GO:0009254">
    <property type="term" value="P:peptidoglycan turnover"/>
    <property type="evidence" value="ECO:0007669"/>
    <property type="project" value="TreeGrafter"/>
</dbReference>
<dbReference type="AlphaFoldDB" id="A0A2H0TQP6"/>
<dbReference type="EMBL" id="PFCB01000021">
    <property type="protein sequence ID" value="PIR74454.1"/>
    <property type="molecule type" value="Genomic_DNA"/>
</dbReference>
<evidence type="ECO:0000256" key="6">
    <source>
        <dbReference type="SAM" id="Phobius"/>
    </source>
</evidence>
<evidence type="ECO:0000259" key="8">
    <source>
        <dbReference type="SMART" id="SM00644"/>
    </source>
</evidence>
<dbReference type="InterPro" id="IPR036505">
    <property type="entry name" value="Amidase/PGRP_sf"/>
</dbReference>
<feature type="transmembrane region" description="Helical" evidence="6">
    <location>
        <begin position="228"/>
        <end position="248"/>
    </location>
</feature>
<organism evidence="9 10">
    <name type="scientific">Candidatus Magasanikbacteria bacterium CG10_big_fil_rev_8_21_14_0_10_47_10</name>
    <dbReference type="NCBI Taxonomy" id="1974652"/>
    <lineage>
        <taxon>Bacteria</taxon>
        <taxon>Candidatus Magasanikiibacteriota</taxon>
    </lineage>
</organism>
<sequence>MNSSPTSRQAFRAALLCMALLLFLLPAATHAQNQGLLKIGSECPDNSLVGDATCETGNCEKASTGKFYCTCTETTFVDSTDCEEAYGAIQGGWECNDGASATYDLNYCVSDENINTVPPRYPIPPTDASLVDQIIDPSISADEIRQLTIKPVTKINIPGLNFSDQKVTEENGSVFLSVPFLGEYIAAFYKWAIAAAAVVAVVAIIRAGLMWTMSGGNETSITAAKKNIGNAIIGLMLLVGSYTILYTINPELVQFRNLRVRYIEANTSLIGDHGEIDDTESVESEPGSRTDCSSYPSGWKGIDQCRKDCIAKLVPDDKSKPSGAARDISSLGYIDCSAVKGRRTLESIEYVAIHEGKKDPAIAWWWLQYVQQGPEKAYGTHYFIGRNGTISQVTDETFIVWHGNKNRQGIGVDLDAGCRSSDGSAEASKKCDYTAAQYASLQQLINSIVSRTNVIFDDDHILGHCQASDDPKKGHVDPRNFDWSKIGLTNKAHKGVRCIYSL</sequence>
<keyword evidence="6" id="KW-1133">Transmembrane helix</keyword>
<keyword evidence="6" id="KW-0472">Membrane</keyword>
<dbReference type="GO" id="GO:0009253">
    <property type="term" value="P:peptidoglycan catabolic process"/>
    <property type="evidence" value="ECO:0007669"/>
    <property type="project" value="InterPro"/>
</dbReference>
<dbReference type="SMART" id="SM00644">
    <property type="entry name" value="Ami_2"/>
    <property type="match status" value="1"/>
</dbReference>
<feature type="signal peptide" evidence="7">
    <location>
        <begin position="1"/>
        <end position="31"/>
    </location>
</feature>
<dbReference type="InterPro" id="IPR002502">
    <property type="entry name" value="Amidase_domain"/>
</dbReference>
<evidence type="ECO:0000313" key="10">
    <source>
        <dbReference type="Proteomes" id="UP000230154"/>
    </source>
</evidence>
<reference evidence="10" key="1">
    <citation type="submission" date="2017-09" db="EMBL/GenBank/DDBJ databases">
        <title>Depth-based differentiation of microbial function through sediment-hosted aquifers and enrichment of novel symbionts in the deep terrestrial subsurface.</title>
        <authorList>
            <person name="Probst A.J."/>
            <person name="Ladd B."/>
            <person name="Jarett J.K."/>
            <person name="Geller-Mcgrath D.E."/>
            <person name="Sieber C.M.K."/>
            <person name="Emerson J.B."/>
            <person name="Anantharaman K."/>
            <person name="Thomas B.C."/>
            <person name="Malmstrom R."/>
            <person name="Stieglmeier M."/>
            <person name="Klingl A."/>
            <person name="Woyke T."/>
            <person name="Ryan C.M."/>
            <person name="Banfield J.F."/>
        </authorList>
    </citation>
    <scope>NUCLEOTIDE SEQUENCE [LARGE SCALE GENOMIC DNA]</scope>
</reference>
<dbReference type="PANTHER" id="PTHR30417:SF1">
    <property type="entry name" value="N-ACETYLMURAMOYL-L-ALANINE AMIDASE AMID"/>
    <property type="match status" value="1"/>
</dbReference>
<evidence type="ECO:0000256" key="2">
    <source>
        <dbReference type="ARBA" id="ARBA00011901"/>
    </source>
</evidence>
<evidence type="ECO:0000256" key="3">
    <source>
        <dbReference type="ARBA" id="ARBA00022801"/>
    </source>
</evidence>
<feature type="chain" id="PRO_5013722430" description="N-acetylmuramoyl-L-alanine amidase" evidence="7">
    <location>
        <begin position="32"/>
        <end position="502"/>
    </location>
</feature>
<accession>A0A2H0TQP6</accession>
<comment type="caution">
    <text evidence="9">The sequence shown here is derived from an EMBL/GenBank/DDBJ whole genome shotgun (WGS) entry which is preliminary data.</text>
</comment>
<dbReference type="GO" id="GO:0071555">
    <property type="term" value="P:cell wall organization"/>
    <property type="evidence" value="ECO:0007669"/>
    <property type="project" value="UniProtKB-KW"/>
</dbReference>
<dbReference type="PANTHER" id="PTHR30417">
    <property type="entry name" value="N-ACETYLMURAMOYL-L-ALANINE AMIDASE AMID"/>
    <property type="match status" value="1"/>
</dbReference>
<keyword evidence="4" id="KW-0961">Cell wall biogenesis/degradation</keyword>
<gene>
    <name evidence="9" type="ORF">COU35_02635</name>
</gene>
<feature type="transmembrane region" description="Helical" evidence="6">
    <location>
        <begin position="188"/>
        <end position="207"/>
    </location>
</feature>
<evidence type="ECO:0000256" key="7">
    <source>
        <dbReference type="SAM" id="SignalP"/>
    </source>
</evidence>
<keyword evidence="6" id="KW-0812">Transmembrane</keyword>
<proteinExistence type="predicted"/>
<feature type="domain" description="N-acetylmuramoyl-L-alanine amidase" evidence="8">
    <location>
        <begin position="337"/>
        <end position="479"/>
    </location>
</feature>
<keyword evidence="7" id="KW-0732">Signal</keyword>
<evidence type="ECO:0000256" key="4">
    <source>
        <dbReference type="ARBA" id="ARBA00023316"/>
    </source>
</evidence>
<keyword evidence="3" id="KW-0378">Hydrolase</keyword>
<evidence type="ECO:0000313" key="9">
    <source>
        <dbReference type="EMBL" id="PIR74454.1"/>
    </source>
</evidence>
<evidence type="ECO:0000256" key="1">
    <source>
        <dbReference type="ARBA" id="ARBA00001561"/>
    </source>
</evidence>
<dbReference type="InterPro" id="IPR051206">
    <property type="entry name" value="NAMLAA_amidase_2"/>
</dbReference>
<dbReference type="Proteomes" id="UP000230154">
    <property type="component" value="Unassembled WGS sequence"/>
</dbReference>
<feature type="region of interest" description="Disordered" evidence="5">
    <location>
        <begin position="274"/>
        <end position="295"/>
    </location>
</feature>
<name>A0A2H0TQP6_9BACT</name>
<dbReference type="CDD" id="cd06583">
    <property type="entry name" value="PGRP"/>
    <property type="match status" value="1"/>
</dbReference>
<evidence type="ECO:0000256" key="5">
    <source>
        <dbReference type="SAM" id="MobiDB-lite"/>
    </source>
</evidence>